<reference evidence="5 6" key="1">
    <citation type="submission" date="2020-08" db="EMBL/GenBank/DDBJ databases">
        <title>Genome public.</title>
        <authorList>
            <person name="Liu C."/>
            <person name="Sun Q."/>
        </authorList>
    </citation>
    <scope>NUCLEOTIDE SEQUENCE [LARGE SCALE GENOMIC DNA]</scope>
    <source>
        <strain evidence="5 6">BX4</strain>
    </source>
</reference>
<dbReference type="Gene3D" id="2.60.40.1240">
    <property type="match status" value="1"/>
</dbReference>
<feature type="transmembrane region" description="Helical" evidence="3">
    <location>
        <begin position="12"/>
        <end position="30"/>
    </location>
</feature>
<sequence>MEEKKKKSKLKWIIIVIVAIAIIAAVAGGGSDDSVHQVKTDSKDSKVTNDNSKKEEKETEAKTSFKVGETAEYKDVQVTLEKVIISKGDEIIQPDEGKEFAICIFKIQNNSDSSITMSSIASFEAYYDDTSMNEDIMGLQAPEAKKYNQLDGDIAAGKKMEGVIAYQVPTDWKEIEINVSPSFWSSKDIRFIATNK</sequence>
<evidence type="ECO:0000313" key="6">
    <source>
        <dbReference type="Proteomes" id="UP000597877"/>
    </source>
</evidence>
<dbReference type="InterPro" id="IPR029050">
    <property type="entry name" value="Immunoprotect_excell_Ig-like"/>
</dbReference>
<keyword evidence="6" id="KW-1185">Reference proteome</keyword>
<dbReference type="EMBL" id="JACOOZ010000009">
    <property type="protein sequence ID" value="MBC5668663.1"/>
    <property type="molecule type" value="Genomic_DNA"/>
</dbReference>
<evidence type="ECO:0000313" key="5">
    <source>
        <dbReference type="EMBL" id="MBC5668663.1"/>
    </source>
</evidence>
<gene>
    <name evidence="5" type="ORF">H8S00_11850</name>
</gene>
<keyword evidence="3" id="KW-1133">Transmembrane helix</keyword>
<evidence type="ECO:0000256" key="2">
    <source>
        <dbReference type="SAM" id="MobiDB-lite"/>
    </source>
</evidence>
<protein>
    <submittedName>
        <fullName evidence="5">DUF5067 domain-containing protein</fullName>
    </submittedName>
</protein>
<accession>A0ABR7F4W8</accession>
<dbReference type="Proteomes" id="UP000597877">
    <property type="component" value="Unassembled WGS sequence"/>
</dbReference>
<evidence type="ECO:0000256" key="1">
    <source>
        <dbReference type="ARBA" id="ARBA00022729"/>
    </source>
</evidence>
<dbReference type="Pfam" id="PF16729">
    <property type="entry name" value="DUF5067"/>
    <property type="match status" value="1"/>
</dbReference>
<dbReference type="RefSeq" id="WP_021952533.1">
    <property type="nucleotide sequence ID" value="NZ_JACOOZ010000009.1"/>
</dbReference>
<keyword evidence="3" id="KW-0812">Transmembrane</keyword>
<evidence type="ECO:0000256" key="3">
    <source>
        <dbReference type="SAM" id="Phobius"/>
    </source>
</evidence>
<organism evidence="5 6">
    <name type="scientific">Eubacterium segne</name>
    <dbReference type="NCBI Taxonomy" id="2763045"/>
    <lineage>
        <taxon>Bacteria</taxon>
        <taxon>Bacillati</taxon>
        <taxon>Bacillota</taxon>
        <taxon>Clostridia</taxon>
        <taxon>Eubacteriales</taxon>
        <taxon>Eubacteriaceae</taxon>
        <taxon>Eubacterium</taxon>
    </lineage>
</organism>
<comment type="caution">
    <text evidence="5">The sequence shown here is derived from an EMBL/GenBank/DDBJ whole genome shotgun (WGS) entry which is preliminary data.</text>
</comment>
<keyword evidence="3" id="KW-0472">Membrane</keyword>
<feature type="compositionally biased region" description="Basic and acidic residues" evidence="2">
    <location>
        <begin position="33"/>
        <end position="63"/>
    </location>
</feature>
<proteinExistence type="predicted"/>
<name>A0ABR7F4W8_9FIRM</name>
<evidence type="ECO:0000259" key="4">
    <source>
        <dbReference type="Pfam" id="PF16729"/>
    </source>
</evidence>
<dbReference type="InterPro" id="IPR031989">
    <property type="entry name" value="DUF5067"/>
</dbReference>
<feature type="domain" description="DUF5067" evidence="4">
    <location>
        <begin position="52"/>
        <end position="180"/>
    </location>
</feature>
<feature type="region of interest" description="Disordered" evidence="2">
    <location>
        <begin position="30"/>
        <end position="63"/>
    </location>
</feature>
<keyword evidence="1" id="KW-0732">Signal</keyword>